<reference evidence="4" key="1">
    <citation type="journal article" date="2016" name="Genome Announc.">
        <title>Draft Genome Sequences of Methanobrevibacter curvatus DSM11111, Methanobrevibacter cuticularis DSM11139, Methanobrevibacter filiformis DSM11501, and Methanobrevibacter oralis DSM7256.</title>
        <authorList>
            <person name="Poehlein A."/>
            <person name="Seedorf H."/>
        </authorList>
    </citation>
    <scope>NUCLEOTIDE SEQUENCE [LARGE SCALE GENOMIC DNA]</scope>
    <source>
        <strain evidence="4">DSM 7256 / JCM 30027 / ZR</strain>
    </source>
</reference>
<dbReference type="Gene3D" id="2.60.40.10">
    <property type="entry name" value="Immunoglobulins"/>
    <property type="match status" value="2"/>
</dbReference>
<dbReference type="InterPro" id="IPR047589">
    <property type="entry name" value="DUF11_rpt"/>
</dbReference>
<dbReference type="InterPro" id="IPR051172">
    <property type="entry name" value="Chlamydia_OmcB"/>
</dbReference>
<evidence type="ECO:0000256" key="1">
    <source>
        <dbReference type="SAM" id="Phobius"/>
    </source>
</evidence>
<dbReference type="Proteomes" id="UP000077428">
    <property type="component" value="Unassembled WGS sequence"/>
</dbReference>
<keyword evidence="1" id="KW-0812">Transmembrane</keyword>
<evidence type="ECO:0000313" key="3">
    <source>
        <dbReference type="EMBL" id="KZX10671.1"/>
    </source>
</evidence>
<dbReference type="NCBIfam" id="TIGR01451">
    <property type="entry name" value="B_ant_repeat"/>
    <property type="match status" value="2"/>
</dbReference>
<dbReference type="PANTHER" id="PTHR34819">
    <property type="entry name" value="LARGE CYSTEINE-RICH PERIPLASMIC PROTEIN OMCB"/>
    <property type="match status" value="1"/>
</dbReference>
<gene>
    <name evidence="3" type="primary">omcB_5</name>
    <name evidence="3" type="ORF">MBORA_17880</name>
</gene>
<feature type="transmembrane region" description="Helical" evidence="1">
    <location>
        <begin position="297"/>
        <end position="315"/>
    </location>
</feature>
<dbReference type="PATRIC" id="fig|66851.6.peg.1947"/>
<evidence type="ECO:0000259" key="2">
    <source>
        <dbReference type="Pfam" id="PF01345"/>
    </source>
</evidence>
<dbReference type="InterPro" id="IPR001434">
    <property type="entry name" value="OmcB-like_DUF11"/>
</dbReference>
<sequence>MNTVIVKSNETGNNTGNATDNGTFIINSSADLSIIKNVNVNACIIGKTVIWVISVTNNGPDNAYNVKVTDNLPNSLKFISSSDPVNYNPISGIWTIGTLNNGKNIILTITTKVIKEGEITNIATVNSNSNDTNKANNKANKTIKVNPIVDLIITKISNKKTVYIGDKIVWTIKVKNNGPSKALNVYVTDKLPQGFKYISSSTKKGSYNKNTGKWNIGNLSCGESVILEIITKATKIGNYTNIASVNNTINDTNSSNNMDNVTVNVIKKENITPKPPEHDNNTKTNYENRINTLESTGNPLLIVLFTILVISGNIIRRKK</sequence>
<dbReference type="AlphaFoldDB" id="A0A165ZG82"/>
<keyword evidence="1" id="KW-1133">Transmembrane helix</keyword>
<dbReference type="EMBL" id="LWMU01000107">
    <property type="protein sequence ID" value="KZX10671.1"/>
    <property type="molecule type" value="Genomic_DNA"/>
</dbReference>
<name>A0A165ZG82_METOA</name>
<evidence type="ECO:0000313" key="4">
    <source>
        <dbReference type="Proteomes" id="UP000077428"/>
    </source>
</evidence>
<comment type="caution">
    <text evidence="3">The sequence shown here is derived from an EMBL/GenBank/DDBJ whole genome shotgun (WGS) entry which is preliminary data.</text>
</comment>
<dbReference type="PANTHER" id="PTHR34819:SF3">
    <property type="entry name" value="CELL SURFACE PROTEIN"/>
    <property type="match status" value="1"/>
</dbReference>
<dbReference type="Pfam" id="PF01345">
    <property type="entry name" value="DUF11"/>
    <property type="match status" value="2"/>
</dbReference>
<keyword evidence="1" id="KW-0472">Membrane</keyword>
<organism evidence="3 4">
    <name type="scientific">Methanobrevibacter oralis</name>
    <dbReference type="NCBI Taxonomy" id="66851"/>
    <lineage>
        <taxon>Archaea</taxon>
        <taxon>Methanobacteriati</taxon>
        <taxon>Methanobacteriota</taxon>
        <taxon>Methanomada group</taxon>
        <taxon>Methanobacteria</taxon>
        <taxon>Methanobacteriales</taxon>
        <taxon>Methanobacteriaceae</taxon>
        <taxon>Methanobrevibacter</taxon>
    </lineage>
</organism>
<keyword evidence="4" id="KW-1185">Reference proteome</keyword>
<protein>
    <submittedName>
        <fullName evidence="3">Large cysteine-rich periplasmic protein omcB</fullName>
    </submittedName>
</protein>
<accession>A0A165ZG82</accession>
<feature type="domain" description="DUF11" evidence="2">
    <location>
        <begin position="31"/>
        <end position="143"/>
    </location>
</feature>
<proteinExistence type="predicted"/>
<dbReference type="STRING" id="66851.MBORA_17880"/>
<dbReference type="InterPro" id="IPR013783">
    <property type="entry name" value="Ig-like_fold"/>
</dbReference>
<feature type="domain" description="DUF11" evidence="2">
    <location>
        <begin position="150"/>
        <end position="263"/>
    </location>
</feature>